<accession>A0ACC0ALE3</accession>
<keyword evidence="2" id="KW-1185">Reference proteome</keyword>
<protein>
    <submittedName>
        <fullName evidence="1">Uncharacterized protein</fullName>
    </submittedName>
</protein>
<name>A0ACC0ALE3_CATRO</name>
<evidence type="ECO:0000313" key="2">
    <source>
        <dbReference type="Proteomes" id="UP001060085"/>
    </source>
</evidence>
<dbReference type="Proteomes" id="UP001060085">
    <property type="component" value="Linkage Group LG05"/>
</dbReference>
<evidence type="ECO:0000313" key="1">
    <source>
        <dbReference type="EMBL" id="KAI5661200.1"/>
    </source>
</evidence>
<sequence length="242" mass="28263">MPSRDGLSKVGLARATQPRRAPSSEERETLGEQGRNTRRKISTEMHNREHTHLEDEKMRMEEEDDTDCKMFDMNDIVGSQIPTDPLAIQAWPFVDIETETYKQLWKPWKRALIVKVLGKSITFKALEQRVKDIWKLPWGCQMIDPEHGYVLHYLTVARWRPNFRPSTDVIFSTLVWVRFHEIPVEPLNEDILMTMRNKLGKAIKVDQTTINVSRGKYARVCVQIDLKKPMIPYISLLGFDVE</sequence>
<proteinExistence type="predicted"/>
<dbReference type="EMBL" id="CM044705">
    <property type="protein sequence ID" value="KAI5661200.1"/>
    <property type="molecule type" value="Genomic_DNA"/>
</dbReference>
<reference evidence="2" key="1">
    <citation type="journal article" date="2023" name="Nat. Plants">
        <title>Single-cell RNA sequencing provides a high-resolution roadmap for understanding the multicellular compartmentation of specialized metabolism.</title>
        <authorList>
            <person name="Sun S."/>
            <person name="Shen X."/>
            <person name="Li Y."/>
            <person name="Li Y."/>
            <person name="Wang S."/>
            <person name="Li R."/>
            <person name="Zhang H."/>
            <person name="Shen G."/>
            <person name="Guo B."/>
            <person name="Wei J."/>
            <person name="Xu J."/>
            <person name="St-Pierre B."/>
            <person name="Chen S."/>
            <person name="Sun C."/>
        </authorList>
    </citation>
    <scope>NUCLEOTIDE SEQUENCE [LARGE SCALE GENOMIC DNA]</scope>
</reference>
<comment type="caution">
    <text evidence="1">The sequence shown here is derived from an EMBL/GenBank/DDBJ whole genome shotgun (WGS) entry which is preliminary data.</text>
</comment>
<organism evidence="1 2">
    <name type="scientific">Catharanthus roseus</name>
    <name type="common">Madagascar periwinkle</name>
    <name type="synonym">Vinca rosea</name>
    <dbReference type="NCBI Taxonomy" id="4058"/>
    <lineage>
        <taxon>Eukaryota</taxon>
        <taxon>Viridiplantae</taxon>
        <taxon>Streptophyta</taxon>
        <taxon>Embryophyta</taxon>
        <taxon>Tracheophyta</taxon>
        <taxon>Spermatophyta</taxon>
        <taxon>Magnoliopsida</taxon>
        <taxon>eudicotyledons</taxon>
        <taxon>Gunneridae</taxon>
        <taxon>Pentapetalae</taxon>
        <taxon>asterids</taxon>
        <taxon>lamiids</taxon>
        <taxon>Gentianales</taxon>
        <taxon>Apocynaceae</taxon>
        <taxon>Rauvolfioideae</taxon>
        <taxon>Vinceae</taxon>
        <taxon>Catharanthinae</taxon>
        <taxon>Catharanthus</taxon>
    </lineage>
</organism>
<gene>
    <name evidence="1" type="ORF">M9H77_20523</name>
</gene>